<comment type="caution">
    <text evidence="1">The sequence shown here is derived from an EMBL/GenBank/DDBJ whole genome shotgun (WGS) entry which is preliminary data.</text>
</comment>
<gene>
    <name evidence="1" type="ORF">FEZ33_00255</name>
</gene>
<dbReference type="SUPFAM" id="SSF52833">
    <property type="entry name" value="Thioredoxin-like"/>
    <property type="match status" value="1"/>
</dbReference>
<reference evidence="1 2" key="1">
    <citation type="submission" date="2019-05" db="EMBL/GenBank/DDBJ databases">
        <title>The metagenome of a microbial culture collection derived from dairy environment covers the genomic content of the human microbiome.</title>
        <authorList>
            <person name="Roder T."/>
            <person name="Wuthrich D."/>
            <person name="Sattari Z."/>
            <person name="Von Ah U."/>
            <person name="Bar C."/>
            <person name="Ronchi F."/>
            <person name="Macpherson A.J."/>
            <person name="Ganal-Vonarburg S.C."/>
            <person name="Bruggmann R."/>
            <person name="Vergeres G."/>
        </authorList>
    </citation>
    <scope>NUCLEOTIDE SEQUENCE [LARGE SCALE GENOMIC DNA]</scope>
    <source>
        <strain evidence="1 2">FAM 24227</strain>
    </source>
</reference>
<proteinExistence type="predicted"/>
<dbReference type="OrthoDB" id="574359at2"/>
<dbReference type="Pfam" id="PF05988">
    <property type="entry name" value="DUF899"/>
    <property type="match status" value="1"/>
</dbReference>
<dbReference type="RefSeq" id="WP_138403377.1">
    <property type="nucleotide sequence ID" value="NZ_VBSP01000001.1"/>
</dbReference>
<dbReference type="Proteomes" id="UP000306420">
    <property type="component" value="Unassembled WGS sequence"/>
</dbReference>
<name>A0A5R9EG17_9LACT</name>
<accession>A0A5R9EG17</accession>
<dbReference type="EMBL" id="VBSP01000001">
    <property type="protein sequence ID" value="TLQ49455.1"/>
    <property type="molecule type" value="Genomic_DNA"/>
</dbReference>
<evidence type="ECO:0000313" key="1">
    <source>
        <dbReference type="EMBL" id="TLQ49455.1"/>
    </source>
</evidence>
<dbReference type="InterPro" id="IPR036249">
    <property type="entry name" value="Thioredoxin-like_sf"/>
</dbReference>
<evidence type="ECO:0000313" key="2">
    <source>
        <dbReference type="Proteomes" id="UP000306420"/>
    </source>
</evidence>
<sequence>MSHIDDEIRELSLELYQTYTKLQELKKQKEPQPVKNYEFLTENHKPIHLLDMFKDQDYMIVIHNMGGKCSWCTAWADGFSGIYPLISKEAAFYVSSPDSPEQQAVIKSERGWQFPMVSIAESRFTKDMGFQEGTSYFPGLSVFVKNADETISRINSAPIGPSDQFGVLWHLYDLLPNNPMS</sequence>
<organism evidence="1 2">
    <name type="scientific">Ruoffia tabacinasalis</name>
    <dbReference type="NCBI Taxonomy" id="87458"/>
    <lineage>
        <taxon>Bacteria</taxon>
        <taxon>Bacillati</taxon>
        <taxon>Bacillota</taxon>
        <taxon>Bacilli</taxon>
        <taxon>Lactobacillales</taxon>
        <taxon>Aerococcaceae</taxon>
        <taxon>Ruoffia</taxon>
    </lineage>
</organism>
<protein>
    <submittedName>
        <fullName evidence="1">DUF899 domain-containing protein</fullName>
    </submittedName>
</protein>
<dbReference type="InterPro" id="IPR010296">
    <property type="entry name" value="DUF899_thioredox"/>
</dbReference>
<dbReference type="AlphaFoldDB" id="A0A5R9EG17"/>
<dbReference type="Gene3D" id="3.40.30.10">
    <property type="entry name" value="Glutaredoxin"/>
    <property type="match status" value="1"/>
</dbReference>